<name>A0A8S1DSZ5_9INSE</name>
<accession>A0A8S1DSZ5</accession>
<keyword evidence="2" id="KW-1185">Reference proteome</keyword>
<reference evidence="1 2" key="1">
    <citation type="submission" date="2020-04" db="EMBL/GenBank/DDBJ databases">
        <authorList>
            <person name="Alioto T."/>
            <person name="Alioto T."/>
            <person name="Gomez Garrido J."/>
        </authorList>
    </citation>
    <scope>NUCLEOTIDE SEQUENCE [LARGE SCALE GENOMIC DNA]</scope>
</reference>
<evidence type="ECO:0000313" key="2">
    <source>
        <dbReference type="Proteomes" id="UP000494165"/>
    </source>
</evidence>
<protein>
    <submittedName>
        <fullName evidence="1">Uncharacterized protein</fullName>
    </submittedName>
</protein>
<dbReference type="AlphaFoldDB" id="A0A8S1DSZ5"/>
<comment type="caution">
    <text evidence="1">The sequence shown here is derived from an EMBL/GenBank/DDBJ whole genome shotgun (WGS) entry which is preliminary data.</text>
</comment>
<organism evidence="1 2">
    <name type="scientific">Cloeon dipterum</name>
    <dbReference type="NCBI Taxonomy" id="197152"/>
    <lineage>
        <taxon>Eukaryota</taxon>
        <taxon>Metazoa</taxon>
        <taxon>Ecdysozoa</taxon>
        <taxon>Arthropoda</taxon>
        <taxon>Hexapoda</taxon>
        <taxon>Insecta</taxon>
        <taxon>Pterygota</taxon>
        <taxon>Palaeoptera</taxon>
        <taxon>Ephemeroptera</taxon>
        <taxon>Pisciforma</taxon>
        <taxon>Baetidae</taxon>
        <taxon>Cloeon</taxon>
    </lineage>
</organism>
<dbReference type="EMBL" id="CADEPI010000338">
    <property type="protein sequence ID" value="CAB3384140.1"/>
    <property type="molecule type" value="Genomic_DNA"/>
</dbReference>
<evidence type="ECO:0000313" key="1">
    <source>
        <dbReference type="EMBL" id="CAB3384140.1"/>
    </source>
</evidence>
<gene>
    <name evidence="1" type="ORF">CLODIP_2_CD04535</name>
</gene>
<proteinExistence type="predicted"/>
<sequence length="133" mass="15290">MLSSKKKQNVSSAQPARNKFSSADQYLCRSFLLCKTPPTKAKNEDSVQMTPNKRCVYCRLMFNANYGIITPFNEAEAELVTRMCACHHNMGWPRVIHSEPQDPAQICGRCTLVLRYYMQICIFTKKDYSNMCC</sequence>
<dbReference type="Proteomes" id="UP000494165">
    <property type="component" value="Unassembled WGS sequence"/>
</dbReference>